<sequence>DIENAWQVLQADTTLRSALEQRALR</sequence>
<organism evidence="1">
    <name type="scientific">Salmonella enterica</name>
    <name type="common">Salmonella choleraesuis</name>
    <dbReference type="NCBI Taxonomy" id="28901"/>
    <lineage>
        <taxon>Bacteria</taxon>
        <taxon>Pseudomonadati</taxon>
        <taxon>Pseudomonadota</taxon>
        <taxon>Gammaproteobacteria</taxon>
        <taxon>Enterobacterales</taxon>
        <taxon>Enterobacteriaceae</taxon>
        <taxon>Salmonella</taxon>
    </lineage>
</organism>
<protein>
    <submittedName>
        <fullName evidence="1">YdcF family protein</fullName>
    </submittedName>
</protein>
<name>A0A756DSV5_SALER</name>
<gene>
    <name evidence="1" type="ORF">G8S08_004652</name>
</gene>
<accession>A0A756DSV5</accession>
<comment type="caution">
    <text evidence="1">The sequence shown here is derived from an EMBL/GenBank/DDBJ whole genome shotgun (WGS) entry which is preliminary data.</text>
</comment>
<feature type="non-terminal residue" evidence="1">
    <location>
        <position position="1"/>
    </location>
</feature>
<reference evidence="1" key="2">
    <citation type="submission" date="2020-02" db="EMBL/GenBank/DDBJ databases">
        <authorList>
            <consortium name="NCBI Pathogen Detection Project"/>
        </authorList>
    </citation>
    <scope>NUCLEOTIDE SEQUENCE</scope>
    <source>
        <strain evidence="1">MA.M251</strain>
    </source>
</reference>
<reference evidence="1" key="1">
    <citation type="journal article" date="2018" name="Genome Biol.">
        <title>SKESA: strategic k-mer extension for scrupulous assemblies.</title>
        <authorList>
            <person name="Souvorov A."/>
            <person name="Agarwala R."/>
            <person name="Lipman D.J."/>
        </authorList>
    </citation>
    <scope>NUCLEOTIDE SEQUENCE</scope>
    <source>
        <strain evidence="1">MA.M251</strain>
    </source>
</reference>
<proteinExistence type="predicted"/>
<evidence type="ECO:0000313" key="1">
    <source>
        <dbReference type="EMBL" id="HAF9864287.1"/>
    </source>
</evidence>
<dbReference type="EMBL" id="DAAWWM010000024">
    <property type="protein sequence ID" value="HAF9864287.1"/>
    <property type="molecule type" value="Genomic_DNA"/>
</dbReference>
<dbReference type="AlphaFoldDB" id="A0A756DSV5"/>